<evidence type="ECO:0000256" key="1">
    <source>
        <dbReference type="SAM" id="MobiDB-lite"/>
    </source>
</evidence>
<dbReference type="Proteomes" id="UP000838878">
    <property type="component" value="Chromosome 8"/>
</dbReference>
<feature type="non-terminal residue" evidence="2">
    <location>
        <position position="83"/>
    </location>
</feature>
<gene>
    <name evidence="2" type="ORF">BINO364_LOCUS14627</name>
</gene>
<feature type="region of interest" description="Disordered" evidence="1">
    <location>
        <begin position="16"/>
        <end position="46"/>
    </location>
</feature>
<dbReference type="AlphaFoldDB" id="A0A8J9YG38"/>
<accession>A0A8J9YG38</accession>
<keyword evidence="3" id="KW-1185">Reference proteome</keyword>
<name>A0A8J9YG38_9NEOP</name>
<dbReference type="EMBL" id="OV170228">
    <property type="protein sequence ID" value="CAH0729554.1"/>
    <property type="molecule type" value="Genomic_DNA"/>
</dbReference>
<evidence type="ECO:0000313" key="3">
    <source>
        <dbReference type="Proteomes" id="UP000838878"/>
    </source>
</evidence>
<sequence>MGKARSRKAFCLTKITSNHTDGRMETASDGGSEVEEGSSEGGARVEHSFGGVEPALYHSDMITNVYKVDDIKTLVKISTQNRQ</sequence>
<organism evidence="2 3">
    <name type="scientific">Brenthis ino</name>
    <name type="common">lesser marbled fritillary</name>
    <dbReference type="NCBI Taxonomy" id="405034"/>
    <lineage>
        <taxon>Eukaryota</taxon>
        <taxon>Metazoa</taxon>
        <taxon>Ecdysozoa</taxon>
        <taxon>Arthropoda</taxon>
        <taxon>Hexapoda</taxon>
        <taxon>Insecta</taxon>
        <taxon>Pterygota</taxon>
        <taxon>Neoptera</taxon>
        <taxon>Endopterygota</taxon>
        <taxon>Lepidoptera</taxon>
        <taxon>Glossata</taxon>
        <taxon>Ditrysia</taxon>
        <taxon>Papilionoidea</taxon>
        <taxon>Nymphalidae</taxon>
        <taxon>Heliconiinae</taxon>
        <taxon>Argynnini</taxon>
        <taxon>Brenthis</taxon>
    </lineage>
</organism>
<evidence type="ECO:0000313" key="2">
    <source>
        <dbReference type="EMBL" id="CAH0729554.1"/>
    </source>
</evidence>
<protein>
    <submittedName>
        <fullName evidence="2">Uncharacterized protein</fullName>
    </submittedName>
</protein>
<proteinExistence type="predicted"/>
<reference evidence="2" key="1">
    <citation type="submission" date="2021-12" db="EMBL/GenBank/DDBJ databases">
        <authorList>
            <person name="Martin H S."/>
        </authorList>
    </citation>
    <scope>NUCLEOTIDE SEQUENCE</scope>
</reference>